<dbReference type="Pfam" id="PF00440">
    <property type="entry name" value="TetR_N"/>
    <property type="match status" value="1"/>
</dbReference>
<dbReference type="GO" id="GO:0003700">
    <property type="term" value="F:DNA-binding transcription factor activity"/>
    <property type="evidence" value="ECO:0007669"/>
    <property type="project" value="TreeGrafter"/>
</dbReference>
<dbReference type="Gene3D" id="1.10.10.60">
    <property type="entry name" value="Homeodomain-like"/>
    <property type="match status" value="1"/>
</dbReference>
<dbReference type="InterPro" id="IPR023772">
    <property type="entry name" value="DNA-bd_HTH_TetR-type_CS"/>
</dbReference>
<dbReference type="InterPro" id="IPR039536">
    <property type="entry name" value="TetR_C_Proteobacteria"/>
</dbReference>
<gene>
    <name evidence="6" type="ORF">GbCGDNIH9_1457</name>
</gene>
<protein>
    <submittedName>
        <fullName evidence="6">Transcriptional regulator, TetR family</fullName>
    </submittedName>
</protein>
<keyword evidence="2 4" id="KW-0238">DNA-binding</keyword>
<evidence type="ECO:0000256" key="2">
    <source>
        <dbReference type="ARBA" id="ARBA00023125"/>
    </source>
</evidence>
<proteinExistence type="predicted"/>
<dbReference type="Gene3D" id="1.10.357.10">
    <property type="entry name" value="Tetracycline Repressor, domain 2"/>
    <property type="match status" value="1"/>
</dbReference>
<dbReference type="EMBL" id="CP018191">
    <property type="protein sequence ID" value="APH54759.1"/>
    <property type="molecule type" value="Genomic_DNA"/>
</dbReference>
<dbReference type="FunFam" id="1.10.10.60:FF:000141">
    <property type="entry name" value="TetR family transcriptional regulator"/>
    <property type="match status" value="1"/>
</dbReference>
<organism evidence="6 7">
    <name type="scientific">Granulibacter bethesdensis</name>
    <dbReference type="NCBI Taxonomy" id="364410"/>
    <lineage>
        <taxon>Bacteria</taxon>
        <taxon>Pseudomonadati</taxon>
        <taxon>Pseudomonadota</taxon>
        <taxon>Alphaproteobacteria</taxon>
        <taxon>Acetobacterales</taxon>
        <taxon>Acetobacteraceae</taxon>
        <taxon>Granulibacter</taxon>
    </lineage>
</organism>
<dbReference type="Proteomes" id="UP000182373">
    <property type="component" value="Chromosome"/>
</dbReference>
<evidence type="ECO:0000256" key="1">
    <source>
        <dbReference type="ARBA" id="ARBA00023015"/>
    </source>
</evidence>
<dbReference type="GO" id="GO:0000976">
    <property type="term" value="F:transcription cis-regulatory region binding"/>
    <property type="evidence" value="ECO:0007669"/>
    <property type="project" value="TreeGrafter"/>
</dbReference>
<dbReference type="InterPro" id="IPR001647">
    <property type="entry name" value="HTH_TetR"/>
</dbReference>
<evidence type="ECO:0000313" key="7">
    <source>
        <dbReference type="Proteomes" id="UP000182373"/>
    </source>
</evidence>
<keyword evidence="1" id="KW-0805">Transcription regulation</keyword>
<evidence type="ECO:0000313" key="6">
    <source>
        <dbReference type="EMBL" id="APH54759.1"/>
    </source>
</evidence>
<dbReference type="InterPro" id="IPR036271">
    <property type="entry name" value="Tet_transcr_reg_TetR-rel_C_sf"/>
</dbReference>
<dbReference type="InterPro" id="IPR009057">
    <property type="entry name" value="Homeodomain-like_sf"/>
</dbReference>
<name>A0AAC9KBE4_9PROT</name>
<dbReference type="Pfam" id="PF14246">
    <property type="entry name" value="TetR_C_7"/>
    <property type="match status" value="1"/>
</dbReference>
<reference evidence="7" key="1">
    <citation type="submission" date="2016-11" db="EMBL/GenBank/DDBJ databases">
        <title>Comparative genomic and phenotypic analysis of Granulibacter bethesdensis clinical isolates from patients with chronic granulomatous disease.</title>
        <authorList>
            <person name="Zarember K.A."/>
            <person name="Porcella S.F."/>
            <person name="Chu J."/>
            <person name="Ding L."/>
            <person name="Dahlstrom E."/>
            <person name="Barbian K."/>
            <person name="Martens C."/>
            <person name="Sykora L."/>
            <person name="Kramer S."/>
            <person name="Pettinato A.M."/>
            <person name="Hong H."/>
            <person name="Wald G."/>
            <person name="Berg L.J."/>
            <person name="Rogge L.S."/>
            <person name="Greenberg D.E."/>
            <person name="Falcone E.L."/>
            <person name="Neves J.F."/>
            <person name="Simoes M.J."/>
            <person name="Casal M."/>
            <person name="Rodriguez-Lopez F.C."/>
            <person name="Zelazny A."/>
            <person name="Gallin J.I."/>
            <person name="Holland S.M."/>
        </authorList>
    </citation>
    <scope>NUCLEOTIDE SEQUENCE [LARGE SCALE GENOMIC DNA]</scope>
    <source>
        <strain evidence="7">NIH9.1</strain>
    </source>
</reference>
<accession>A0AAC9KBE4</accession>
<dbReference type="PANTHER" id="PTHR30055:SF146">
    <property type="entry name" value="HTH-TYPE TRANSCRIPTIONAL DUAL REGULATOR CECR"/>
    <property type="match status" value="1"/>
</dbReference>
<dbReference type="PANTHER" id="PTHR30055">
    <property type="entry name" value="HTH-TYPE TRANSCRIPTIONAL REGULATOR RUTR"/>
    <property type="match status" value="1"/>
</dbReference>
<dbReference type="PROSITE" id="PS01081">
    <property type="entry name" value="HTH_TETR_1"/>
    <property type="match status" value="1"/>
</dbReference>
<evidence type="ECO:0000259" key="5">
    <source>
        <dbReference type="PROSITE" id="PS50977"/>
    </source>
</evidence>
<evidence type="ECO:0000256" key="4">
    <source>
        <dbReference type="PROSITE-ProRule" id="PRU00335"/>
    </source>
</evidence>
<keyword evidence="3" id="KW-0804">Transcription</keyword>
<sequence>MHGQRPCCPARSCVGVRLVIMSVLECLSTEKRSQILAGAAKVFAEEGYEGASMSRIAHEASVSKGTLYNHFQNKADLFSVYVQNACSTYLSHVFSNVKEDGAPEEVLLSVADRMLTMMTDPACIVIYRVVMAEAAKFPNVAQTFYQAGPAEAIKRLTLWLTGAAADGRLMVEDPQFAAEQFLALVQTRTGLRRRLCLDHDVDPAFRDYVVRETVRMFLNRYAPA</sequence>
<dbReference type="PROSITE" id="PS50977">
    <property type="entry name" value="HTH_TETR_2"/>
    <property type="match status" value="1"/>
</dbReference>
<dbReference type="SUPFAM" id="SSF48498">
    <property type="entry name" value="Tetracyclin repressor-like, C-terminal domain"/>
    <property type="match status" value="1"/>
</dbReference>
<feature type="domain" description="HTH tetR-type" evidence="5">
    <location>
        <begin position="29"/>
        <end position="89"/>
    </location>
</feature>
<dbReference type="AlphaFoldDB" id="A0AAC9KBE4"/>
<evidence type="ECO:0000256" key="3">
    <source>
        <dbReference type="ARBA" id="ARBA00023163"/>
    </source>
</evidence>
<feature type="DNA-binding region" description="H-T-H motif" evidence="4">
    <location>
        <begin position="52"/>
        <end position="71"/>
    </location>
</feature>
<dbReference type="InterPro" id="IPR050109">
    <property type="entry name" value="HTH-type_TetR-like_transc_reg"/>
</dbReference>
<dbReference type="SUPFAM" id="SSF46689">
    <property type="entry name" value="Homeodomain-like"/>
    <property type="match status" value="1"/>
</dbReference>
<dbReference type="PRINTS" id="PR00455">
    <property type="entry name" value="HTHTETR"/>
</dbReference>